<evidence type="ECO:0000313" key="6">
    <source>
        <dbReference type="EMBL" id="KHN71701.1"/>
    </source>
</evidence>
<dbReference type="Gene3D" id="1.50.10.10">
    <property type="match status" value="1"/>
</dbReference>
<sequence>NGDYGYILRPEVIEGWFYLWRLTGKHVYKEWVWAAVQAIEKYCKKEAGFAGLVNVYNPKEVGSTLLCAGLVNVHNTGVVFYKDPFTCKVVFIIYRSKSLSSVQNSK</sequence>
<dbReference type="EMBL" id="JPKZ01021008">
    <property type="protein sequence ID" value="KHN71701.1"/>
    <property type="molecule type" value="Genomic_DNA"/>
</dbReference>
<dbReference type="GO" id="GO:0005975">
    <property type="term" value="P:carbohydrate metabolic process"/>
    <property type="evidence" value="ECO:0007669"/>
    <property type="project" value="InterPro"/>
</dbReference>
<dbReference type="AlphaFoldDB" id="A0A0B2UKZ6"/>
<comment type="caution">
    <text evidence="6">The sequence shown here is derived from an EMBL/GenBank/DDBJ whole genome shotgun (WGS) entry which is preliminary data.</text>
</comment>
<name>A0A0B2UKZ6_TOXCA</name>
<dbReference type="InterPro" id="IPR001382">
    <property type="entry name" value="Glyco_hydro_47"/>
</dbReference>
<keyword evidence="5" id="KW-1015">Disulfide bond</keyword>
<dbReference type="SUPFAM" id="SSF48225">
    <property type="entry name" value="Seven-hairpin glycosidases"/>
    <property type="match status" value="1"/>
</dbReference>
<dbReference type="GO" id="GO:0005783">
    <property type="term" value="C:endoplasmic reticulum"/>
    <property type="evidence" value="ECO:0007669"/>
    <property type="project" value="TreeGrafter"/>
</dbReference>
<comment type="similarity">
    <text evidence="3">Belongs to the glycosyl hydrolase 47 family.</text>
</comment>
<dbReference type="STRING" id="6265.A0A0B2UKZ6"/>
<gene>
    <name evidence="6" type="primary">C52E4.5</name>
    <name evidence="6" type="ORF">Tcan_02096</name>
</gene>
<reference evidence="6 7" key="1">
    <citation type="submission" date="2014-11" db="EMBL/GenBank/DDBJ databases">
        <title>Genetic blueprint of the zoonotic pathogen Toxocara canis.</title>
        <authorList>
            <person name="Zhu X.-Q."/>
            <person name="Korhonen P.K."/>
            <person name="Cai H."/>
            <person name="Young N.D."/>
            <person name="Nejsum P."/>
            <person name="von Samson-Himmelstjerna G."/>
            <person name="Boag P.R."/>
            <person name="Tan P."/>
            <person name="Li Q."/>
            <person name="Min J."/>
            <person name="Yang Y."/>
            <person name="Wang X."/>
            <person name="Fang X."/>
            <person name="Hall R.S."/>
            <person name="Hofmann A."/>
            <person name="Sternberg P.W."/>
            <person name="Jex A.R."/>
            <person name="Gasser R.B."/>
        </authorList>
    </citation>
    <scope>NUCLEOTIDE SEQUENCE [LARGE SCALE GENOMIC DNA]</scope>
    <source>
        <strain evidence="6">PN_DK_2014</strain>
    </source>
</reference>
<dbReference type="PANTHER" id="PTHR11742:SF96">
    <property type="entry name" value="MANNOSYL-OLIGOSACCHARIDE 1,2-ALPHA-MANNOSIDASE C52E4.5"/>
    <property type="match status" value="1"/>
</dbReference>
<dbReference type="InterPro" id="IPR036026">
    <property type="entry name" value="Seven-hairpin_glycosidases"/>
</dbReference>
<accession>A0A0B2UKZ6</accession>
<dbReference type="Pfam" id="PF01532">
    <property type="entry name" value="Glyco_hydro_47"/>
    <property type="match status" value="1"/>
</dbReference>
<dbReference type="InterPro" id="IPR050749">
    <property type="entry name" value="Glycosyl_Hydrolase_47"/>
</dbReference>
<dbReference type="GO" id="GO:0004571">
    <property type="term" value="F:mannosyl-oligosaccharide 1,2-alpha-mannosidase activity"/>
    <property type="evidence" value="ECO:0007669"/>
    <property type="project" value="InterPro"/>
</dbReference>
<evidence type="ECO:0000313" key="7">
    <source>
        <dbReference type="Proteomes" id="UP000031036"/>
    </source>
</evidence>
<dbReference type="PANTHER" id="PTHR11742">
    <property type="entry name" value="MANNOSYL-OLIGOSACCHARIDE ALPHA-1,2-MANNOSIDASE-RELATED"/>
    <property type="match status" value="1"/>
</dbReference>
<evidence type="ECO:0000256" key="5">
    <source>
        <dbReference type="ARBA" id="ARBA00023157"/>
    </source>
</evidence>
<comment type="cofactor">
    <cofactor evidence="1">
        <name>Ca(2+)</name>
        <dbReference type="ChEBI" id="CHEBI:29108"/>
    </cofactor>
</comment>
<keyword evidence="7" id="KW-1185">Reference proteome</keyword>
<comment type="pathway">
    <text evidence="2">Protein modification; protein glycosylation.</text>
</comment>
<dbReference type="Proteomes" id="UP000031036">
    <property type="component" value="Unassembled WGS sequence"/>
</dbReference>
<evidence type="ECO:0000256" key="2">
    <source>
        <dbReference type="ARBA" id="ARBA00004922"/>
    </source>
</evidence>
<protein>
    <submittedName>
        <fullName evidence="6">Mannosyl-oligosaccharide 1,2-alpha-mannosidase C52E4.5</fullName>
    </submittedName>
</protein>
<evidence type="ECO:0000256" key="4">
    <source>
        <dbReference type="ARBA" id="ARBA00022801"/>
    </source>
</evidence>
<proteinExistence type="inferred from homology"/>
<feature type="non-terminal residue" evidence="6">
    <location>
        <position position="1"/>
    </location>
</feature>
<keyword evidence="4" id="KW-0378">Hydrolase</keyword>
<dbReference type="GO" id="GO:0005509">
    <property type="term" value="F:calcium ion binding"/>
    <property type="evidence" value="ECO:0007669"/>
    <property type="project" value="InterPro"/>
</dbReference>
<organism evidence="6 7">
    <name type="scientific">Toxocara canis</name>
    <name type="common">Canine roundworm</name>
    <dbReference type="NCBI Taxonomy" id="6265"/>
    <lineage>
        <taxon>Eukaryota</taxon>
        <taxon>Metazoa</taxon>
        <taxon>Ecdysozoa</taxon>
        <taxon>Nematoda</taxon>
        <taxon>Chromadorea</taxon>
        <taxon>Rhabditida</taxon>
        <taxon>Spirurina</taxon>
        <taxon>Ascaridomorpha</taxon>
        <taxon>Ascaridoidea</taxon>
        <taxon>Toxocaridae</taxon>
        <taxon>Toxocara</taxon>
    </lineage>
</organism>
<evidence type="ECO:0000256" key="1">
    <source>
        <dbReference type="ARBA" id="ARBA00001913"/>
    </source>
</evidence>
<dbReference type="GO" id="GO:0000139">
    <property type="term" value="C:Golgi membrane"/>
    <property type="evidence" value="ECO:0007669"/>
    <property type="project" value="TreeGrafter"/>
</dbReference>
<dbReference type="InterPro" id="IPR012341">
    <property type="entry name" value="6hp_glycosidase-like_sf"/>
</dbReference>
<evidence type="ECO:0000256" key="3">
    <source>
        <dbReference type="ARBA" id="ARBA00007658"/>
    </source>
</evidence>
<dbReference type="OrthoDB" id="8118055at2759"/>